<protein>
    <submittedName>
        <fullName evidence="1">Transposable element Tcb1 transposase</fullName>
    </submittedName>
</protein>
<dbReference type="InterPro" id="IPR036397">
    <property type="entry name" value="RNaseH_sf"/>
</dbReference>
<dbReference type="GO" id="GO:0003676">
    <property type="term" value="F:nucleic acid binding"/>
    <property type="evidence" value="ECO:0007669"/>
    <property type="project" value="InterPro"/>
</dbReference>
<accession>A0A8X6VBY1</accession>
<keyword evidence="2" id="KW-1185">Reference proteome</keyword>
<reference evidence="1" key="1">
    <citation type="submission" date="2020-08" db="EMBL/GenBank/DDBJ databases">
        <title>Multicomponent nature underlies the extraordinary mechanical properties of spider dragline silk.</title>
        <authorList>
            <person name="Kono N."/>
            <person name="Nakamura H."/>
            <person name="Mori M."/>
            <person name="Yoshida Y."/>
            <person name="Ohtoshi R."/>
            <person name="Malay A.D."/>
            <person name="Moran D.A.P."/>
            <person name="Tomita M."/>
            <person name="Numata K."/>
            <person name="Arakawa K."/>
        </authorList>
    </citation>
    <scope>NUCLEOTIDE SEQUENCE</scope>
</reference>
<dbReference type="Proteomes" id="UP000887159">
    <property type="component" value="Unassembled WGS sequence"/>
</dbReference>
<name>A0A8X6VBY1_TRICX</name>
<organism evidence="1 2">
    <name type="scientific">Trichonephila clavipes</name>
    <name type="common">Golden silk orbweaver</name>
    <name type="synonym">Nephila clavipes</name>
    <dbReference type="NCBI Taxonomy" id="2585209"/>
    <lineage>
        <taxon>Eukaryota</taxon>
        <taxon>Metazoa</taxon>
        <taxon>Ecdysozoa</taxon>
        <taxon>Arthropoda</taxon>
        <taxon>Chelicerata</taxon>
        <taxon>Arachnida</taxon>
        <taxon>Araneae</taxon>
        <taxon>Araneomorphae</taxon>
        <taxon>Entelegynae</taxon>
        <taxon>Araneoidea</taxon>
        <taxon>Nephilidae</taxon>
        <taxon>Trichonephila</taxon>
    </lineage>
</organism>
<dbReference type="Gene3D" id="3.30.420.10">
    <property type="entry name" value="Ribonuclease H-like superfamily/Ribonuclease H"/>
    <property type="match status" value="1"/>
</dbReference>
<evidence type="ECO:0000313" key="2">
    <source>
        <dbReference type="Proteomes" id="UP000887159"/>
    </source>
</evidence>
<sequence length="78" mass="8827">MVWDANGYTSLSPLVRTLNSARYISSVLRPVALHFIRALRNPTIQHVICIVRIFLDTENVQLFPLPARSPDLSPIENV</sequence>
<gene>
    <name evidence="1" type="primary">NCL1_20744</name>
    <name evidence="1" type="ORF">TNCV_1468571</name>
</gene>
<evidence type="ECO:0000313" key="1">
    <source>
        <dbReference type="EMBL" id="GFY01869.1"/>
    </source>
</evidence>
<comment type="caution">
    <text evidence="1">The sequence shown here is derived from an EMBL/GenBank/DDBJ whole genome shotgun (WGS) entry which is preliminary data.</text>
</comment>
<dbReference type="AlphaFoldDB" id="A0A8X6VBY1"/>
<proteinExistence type="predicted"/>
<dbReference type="EMBL" id="BMAU01021230">
    <property type="protein sequence ID" value="GFY01869.1"/>
    <property type="molecule type" value="Genomic_DNA"/>
</dbReference>